<protein>
    <submittedName>
        <fullName evidence="1">Uncharacterized protein</fullName>
    </submittedName>
</protein>
<dbReference type="AlphaFoldDB" id="A0A1F6BME4"/>
<dbReference type="Proteomes" id="UP000179324">
    <property type="component" value="Unassembled WGS sequence"/>
</dbReference>
<organism evidence="1 2">
    <name type="scientific">Candidatus Jorgensenbacteria bacterium GWC1_48_12</name>
    <dbReference type="NCBI Taxonomy" id="1798469"/>
    <lineage>
        <taxon>Bacteria</taxon>
        <taxon>Candidatus Joergenseniibacteriota</taxon>
    </lineage>
</organism>
<evidence type="ECO:0000313" key="2">
    <source>
        <dbReference type="Proteomes" id="UP000179324"/>
    </source>
</evidence>
<comment type="caution">
    <text evidence="1">The sequence shown here is derived from an EMBL/GenBank/DDBJ whole genome shotgun (WGS) entry which is preliminary data.</text>
</comment>
<sequence>MDGDITAISSADAMGIVESTRTTGAIPGYDLTEFEPKTIFDVMTREGPCVVVIVDPDEAEVAVHGMFEPFGEPTLATFFGASIGGDTRIGWILEGAQLNFEMANGDIVLTPIVLSVLKPREDDDEEADRVIAEARRRLS</sequence>
<name>A0A1F6BME4_9BACT</name>
<accession>A0A1F6BME4</accession>
<reference evidence="1 2" key="1">
    <citation type="journal article" date="2016" name="Nat. Commun.">
        <title>Thousands of microbial genomes shed light on interconnected biogeochemical processes in an aquifer system.</title>
        <authorList>
            <person name="Anantharaman K."/>
            <person name="Brown C.T."/>
            <person name="Hug L.A."/>
            <person name="Sharon I."/>
            <person name="Castelle C.J."/>
            <person name="Probst A.J."/>
            <person name="Thomas B.C."/>
            <person name="Singh A."/>
            <person name="Wilkins M.J."/>
            <person name="Karaoz U."/>
            <person name="Brodie E.L."/>
            <person name="Williams K.H."/>
            <person name="Hubbard S.S."/>
            <person name="Banfield J.F."/>
        </authorList>
    </citation>
    <scope>NUCLEOTIDE SEQUENCE [LARGE SCALE GENOMIC DNA]</scope>
</reference>
<gene>
    <name evidence="1" type="ORF">A2127_02480</name>
</gene>
<evidence type="ECO:0000313" key="1">
    <source>
        <dbReference type="EMBL" id="OGG38080.1"/>
    </source>
</evidence>
<dbReference type="EMBL" id="MFKI01000028">
    <property type="protein sequence ID" value="OGG38080.1"/>
    <property type="molecule type" value="Genomic_DNA"/>
</dbReference>
<proteinExistence type="predicted"/>